<organism evidence="1 2">
    <name type="scientific">Exocentrus adspersus</name>
    <dbReference type="NCBI Taxonomy" id="1586481"/>
    <lineage>
        <taxon>Eukaryota</taxon>
        <taxon>Metazoa</taxon>
        <taxon>Ecdysozoa</taxon>
        <taxon>Arthropoda</taxon>
        <taxon>Hexapoda</taxon>
        <taxon>Insecta</taxon>
        <taxon>Pterygota</taxon>
        <taxon>Neoptera</taxon>
        <taxon>Endopterygota</taxon>
        <taxon>Coleoptera</taxon>
        <taxon>Polyphaga</taxon>
        <taxon>Cucujiformia</taxon>
        <taxon>Chrysomeloidea</taxon>
        <taxon>Cerambycidae</taxon>
        <taxon>Lamiinae</taxon>
        <taxon>Acanthocinini</taxon>
        <taxon>Exocentrus</taxon>
    </lineage>
</organism>
<sequence>MEESFELLSSMSPKVKHCQKHFRKGTTVLALRRSLQRSSLCNRSITKNEDLVITEISSSSTSGSSSRSANSNDKRILNESPIIVSDSDTDLDELKLISKKAVRTKHSVKHKDEGNYILSEDKLENIKHWIDNVNHQTNFTNNSIHSVYTELSSVDATEDCTDFVSERTGRAINSTAVQLPSPRFDQLFKRKSNQISLDSKICINDDACDSIEESYVESKTSLNKKLQFDEMLKDDIVLNRHSFIALNETKNRELCQPHLLSDNLNVLNKLNESNTDNASIGKDCDSSFYSLDESLRTRLKNKESGKNVATNNKKTYTPNSAVNSGYFNRIW</sequence>
<gene>
    <name evidence="1" type="ORF">NQ315_004826</name>
</gene>
<evidence type="ECO:0000313" key="2">
    <source>
        <dbReference type="Proteomes" id="UP001159042"/>
    </source>
</evidence>
<accession>A0AAV8W1Z8</accession>
<proteinExistence type="predicted"/>
<evidence type="ECO:0000313" key="1">
    <source>
        <dbReference type="EMBL" id="KAJ8920687.1"/>
    </source>
</evidence>
<keyword evidence="2" id="KW-1185">Reference proteome</keyword>
<dbReference type="EMBL" id="JANEYG010000013">
    <property type="protein sequence ID" value="KAJ8920687.1"/>
    <property type="molecule type" value="Genomic_DNA"/>
</dbReference>
<comment type="caution">
    <text evidence="1">The sequence shown here is derived from an EMBL/GenBank/DDBJ whole genome shotgun (WGS) entry which is preliminary data.</text>
</comment>
<protein>
    <submittedName>
        <fullName evidence="1">Uncharacterized protein</fullName>
    </submittedName>
</protein>
<dbReference type="Proteomes" id="UP001159042">
    <property type="component" value="Unassembled WGS sequence"/>
</dbReference>
<dbReference type="AlphaFoldDB" id="A0AAV8W1Z8"/>
<name>A0AAV8W1Z8_9CUCU</name>
<reference evidence="1 2" key="1">
    <citation type="journal article" date="2023" name="Insect Mol. Biol.">
        <title>Genome sequencing provides insights into the evolution of gene families encoding plant cell wall-degrading enzymes in longhorned beetles.</title>
        <authorList>
            <person name="Shin N.R."/>
            <person name="Okamura Y."/>
            <person name="Kirsch R."/>
            <person name="Pauchet Y."/>
        </authorList>
    </citation>
    <scope>NUCLEOTIDE SEQUENCE [LARGE SCALE GENOMIC DNA]</scope>
    <source>
        <strain evidence="1">EAD_L_NR</strain>
    </source>
</reference>